<proteinExistence type="predicted"/>
<dbReference type="EMBL" id="NEDP02005569">
    <property type="protein sequence ID" value="OWF38309.1"/>
    <property type="molecule type" value="Genomic_DNA"/>
</dbReference>
<evidence type="ECO:0000313" key="2">
    <source>
        <dbReference type="Proteomes" id="UP000242188"/>
    </source>
</evidence>
<gene>
    <name evidence="1" type="ORF">KP79_PYT17235</name>
</gene>
<protein>
    <submittedName>
        <fullName evidence="1">Uncharacterized protein</fullName>
    </submittedName>
</protein>
<accession>A0A210PP75</accession>
<evidence type="ECO:0000313" key="1">
    <source>
        <dbReference type="EMBL" id="OWF38309.1"/>
    </source>
</evidence>
<name>A0A210PP75_MIZYE</name>
<reference evidence="1 2" key="1">
    <citation type="journal article" date="2017" name="Nat. Ecol. Evol.">
        <title>Scallop genome provides insights into evolution of bilaterian karyotype and development.</title>
        <authorList>
            <person name="Wang S."/>
            <person name="Zhang J."/>
            <person name="Jiao W."/>
            <person name="Li J."/>
            <person name="Xun X."/>
            <person name="Sun Y."/>
            <person name="Guo X."/>
            <person name="Huan P."/>
            <person name="Dong B."/>
            <person name="Zhang L."/>
            <person name="Hu X."/>
            <person name="Sun X."/>
            <person name="Wang J."/>
            <person name="Zhao C."/>
            <person name="Wang Y."/>
            <person name="Wang D."/>
            <person name="Huang X."/>
            <person name="Wang R."/>
            <person name="Lv J."/>
            <person name="Li Y."/>
            <person name="Zhang Z."/>
            <person name="Liu B."/>
            <person name="Lu W."/>
            <person name="Hui Y."/>
            <person name="Liang J."/>
            <person name="Zhou Z."/>
            <person name="Hou R."/>
            <person name="Li X."/>
            <person name="Liu Y."/>
            <person name="Li H."/>
            <person name="Ning X."/>
            <person name="Lin Y."/>
            <person name="Zhao L."/>
            <person name="Xing Q."/>
            <person name="Dou J."/>
            <person name="Li Y."/>
            <person name="Mao J."/>
            <person name="Guo H."/>
            <person name="Dou H."/>
            <person name="Li T."/>
            <person name="Mu C."/>
            <person name="Jiang W."/>
            <person name="Fu Q."/>
            <person name="Fu X."/>
            <person name="Miao Y."/>
            <person name="Liu J."/>
            <person name="Yu Q."/>
            <person name="Li R."/>
            <person name="Liao H."/>
            <person name="Li X."/>
            <person name="Kong Y."/>
            <person name="Jiang Z."/>
            <person name="Chourrout D."/>
            <person name="Li R."/>
            <person name="Bao Z."/>
        </authorList>
    </citation>
    <scope>NUCLEOTIDE SEQUENCE [LARGE SCALE GENOMIC DNA]</scope>
    <source>
        <strain evidence="1 2">PY_sf001</strain>
    </source>
</reference>
<comment type="caution">
    <text evidence="1">The sequence shown here is derived from an EMBL/GenBank/DDBJ whole genome shotgun (WGS) entry which is preliminary data.</text>
</comment>
<sequence>MIVSRINWRFVGVLTGCDTTSRLHSIGKGVALKKLNSNQHYLELCTILLEPNPCRQQLLEAGEQVLAFLYGVTCNEGLDFLRFRQFSRKTAMSRVFVQIQNLPPTSTQHAFMYSEYICNARIG</sequence>
<keyword evidence="2" id="KW-1185">Reference proteome</keyword>
<dbReference type="Proteomes" id="UP000242188">
    <property type="component" value="Unassembled WGS sequence"/>
</dbReference>
<dbReference type="AlphaFoldDB" id="A0A210PP75"/>
<dbReference type="OrthoDB" id="6143200at2759"/>
<organism evidence="1 2">
    <name type="scientific">Mizuhopecten yessoensis</name>
    <name type="common">Japanese scallop</name>
    <name type="synonym">Patinopecten yessoensis</name>
    <dbReference type="NCBI Taxonomy" id="6573"/>
    <lineage>
        <taxon>Eukaryota</taxon>
        <taxon>Metazoa</taxon>
        <taxon>Spiralia</taxon>
        <taxon>Lophotrochozoa</taxon>
        <taxon>Mollusca</taxon>
        <taxon>Bivalvia</taxon>
        <taxon>Autobranchia</taxon>
        <taxon>Pteriomorphia</taxon>
        <taxon>Pectinida</taxon>
        <taxon>Pectinoidea</taxon>
        <taxon>Pectinidae</taxon>
        <taxon>Mizuhopecten</taxon>
    </lineage>
</organism>